<dbReference type="Proteomes" id="UP000761574">
    <property type="component" value="Unassembled WGS sequence"/>
</dbReference>
<evidence type="ECO:0000313" key="5">
    <source>
        <dbReference type="Proteomes" id="UP000761574"/>
    </source>
</evidence>
<dbReference type="EMBL" id="BPFB01000036">
    <property type="protein sequence ID" value="GIU49316.1"/>
    <property type="molecule type" value="Genomic_DNA"/>
</dbReference>
<comment type="caution">
    <text evidence="4">The sequence shown here is derived from an EMBL/GenBank/DDBJ whole genome shotgun (WGS) entry which is preliminary data.</text>
</comment>
<dbReference type="Gene3D" id="1.10.287.470">
    <property type="entry name" value="Helix hairpin bin"/>
    <property type="match status" value="1"/>
</dbReference>
<sequence>MCQLFLLLSFWIITRIVEGNNSIKWNLIMFEIPKDRSRLNKASWFFFAAVGISSVFILIFLASRQAFSSDNTNSHFPVAVVINSPLNVTVSGYGKFVPRVQRGINALSGGHIIEVFKKPGSLVAEGEVILSLNNPKLLRLMETSELALLEEQANQRRVEAESAQALEDQRGNIRLAKVKLALADAELVAHRRLKDNQVISTLDLHKAQVAWEQEDAMLQMELSRFQTLQKTRKAIEDSTRYRLEKAIKERELLVSEVEQLNVRASMTGMLTELADGLEIGRHVEEGQAVGMIADLSSYYARINITAADAEYVNPGLLTKVQFKGVEIIGEVSRVDPTVNNGSVELDIGFSVNLPMAVRPNIDVTAKIAIAEYQHTLVVDRPIGVVRAHREYPIFVLDEVNAIFQQRNVTIGDIAGDKMQVLDGVFQGEKILLKVPKHLANSSEILMADLYE</sequence>
<dbReference type="PANTHER" id="PTHR32347:SF23">
    <property type="entry name" value="BLL5650 PROTEIN"/>
    <property type="match status" value="1"/>
</dbReference>
<dbReference type="Gene3D" id="2.40.50.100">
    <property type="match status" value="1"/>
</dbReference>
<dbReference type="PANTHER" id="PTHR32347">
    <property type="entry name" value="EFFLUX SYSTEM COMPONENT YKNX-RELATED"/>
    <property type="match status" value="1"/>
</dbReference>
<keyword evidence="5" id="KW-1185">Reference proteome</keyword>
<evidence type="ECO:0000256" key="1">
    <source>
        <dbReference type="ARBA" id="ARBA00004196"/>
    </source>
</evidence>
<protein>
    <submittedName>
        <fullName evidence="4">RND transporter</fullName>
    </submittedName>
</protein>
<keyword evidence="3" id="KW-0472">Membrane</keyword>
<dbReference type="InterPro" id="IPR050465">
    <property type="entry name" value="UPF0194_transport"/>
</dbReference>
<reference evidence="4 5" key="1">
    <citation type="submission" date="2021-05" db="EMBL/GenBank/DDBJ databases">
        <title>Molecular characterization for Shewanella algae harboring chromosomal blaOXA-55-like strains isolated from clinical and environment sample.</title>
        <authorList>
            <person name="Ohama Y."/>
            <person name="Aoki K."/>
            <person name="Harada S."/>
            <person name="Moriya K."/>
            <person name="Ishii Y."/>
            <person name="Tateda K."/>
        </authorList>
    </citation>
    <scope>NUCLEOTIDE SEQUENCE [LARGE SCALE GENOMIC DNA]</scope>
    <source>
        <strain evidence="4 5">LMG 23746</strain>
    </source>
</reference>
<accession>A0ABQ4PM80</accession>
<gene>
    <name evidence="4" type="ORF">TUM4630_27680</name>
</gene>
<feature type="transmembrane region" description="Helical" evidence="3">
    <location>
        <begin position="43"/>
        <end position="62"/>
    </location>
</feature>
<comment type="subcellular location">
    <subcellularLocation>
        <location evidence="1">Cell envelope</location>
    </subcellularLocation>
</comment>
<dbReference type="Gene3D" id="2.40.30.170">
    <property type="match status" value="1"/>
</dbReference>
<name>A0ABQ4PM80_9GAMM</name>
<evidence type="ECO:0000313" key="4">
    <source>
        <dbReference type="EMBL" id="GIU49316.1"/>
    </source>
</evidence>
<evidence type="ECO:0000256" key="3">
    <source>
        <dbReference type="SAM" id="Phobius"/>
    </source>
</evidence>
<proteinExistence type="predicted"/>
<evidence type="ECO:0000256" key="2">
    <source>
        <dbReference type="ARBA" id="ARBA00023054"/>
    </source>
</evidence>
<keyword evidence="3" id="KW-1133">Transmembrane helix</keyword>
<organism evidence="4 5">
    <name type="scientific">Shewanella algidipiscicola</name>
    <dbReference type="NCBI Taxonomy" id="614070"/>
    <lineage>
        <taxon>Bacteria</taxon>
        <taxon>Pseudomonadati</taxon>
        <taxon>Pseudomonadota</taxon>
        <taxon>Gammaproteobacteria</taxon>
        <taxon>Alteromonadales</taxon>
        <taxon>Shewanellaceae</taxon>
        <taxon>Shewanella</taxon>
    </lineage>
</organism>
<keyword evidence="3" id="KW-0812">Transmembrane</keyword>
<keyword evidence="2" id="KW-0175">Coiled coil</keyword>
<dbReference type="Gene3D" id="2.40.420.20">
    <property type="match status" value="1"/>
</dbReference>